<evidence type="ECO:0000313" key="1">
    <source>
        <dbReference type="EMBL" id="JAH84385.1"/>
    </source>
</evidence>
<sequence length="40" mass="4572">MAFWRIPFPEMIFLYDTRTPAPPLDPPPPSLSRLDAAQLC</sequence>
<accession>A0A0E9W492</accession>
<reference evidence="1" key="2">
    <citation type="journal article" date="2015" name="Fish Shellfish Immunol.">
        <title>Early steps in the European eel (Anguilla anguilla)-Vibrio vulnificus interaction in the gills: Role of the RtxA13 toxin.</title>
        <authorList>
            <person name="Callol A."/>
            <person name="Pajuelo D."/>
            <person name="Ebbesson L."/>
            <person name="Teles M."/>
            <person name="MacKenzie S."/>
            <person name="Amaro C."/>
        </authorList>
    </citation>
    <scope>NUCLEOTIDE SEQUENCE</scope>
</reference>
<proteinExistence type="predicted"/>
<name>A0A0E9W492_ANGAN</name>
<dbReference type="EMBL" id="GBXM01024192">
    <property type="protein sequence ID" value="JAH84385.1"/>
    <property type="molecule type" value="Transcribed_RNA"/>
</dbReference>
<dbReference type="AlphaFoldDB" id="A0A0E9W492"/>
<organism evidence="1">
    <name type="scientific">Anguilla anguilla</name>
    <name type="common">European freshwater eel</name>
    <name type="synonym">Muraena anguilla</name>
    <dbReference type="NCBI Taxonomy" id="7936"/>
    <lineage>
        <taxon>Eukaryota</taxon>
        <taxon>Metazoa</taxon>
        <taxon>Chordata</taxon>
        <taxon>Craniata</taxon>
        <taxon>Vertebrata</taxon>
        <taxon>Euteleostomi</taxon>
        <taxon>Actinopterygii</taxon>
        <taxon>Neopterygii</taxon>
        <taxon>Teleostei</taxon>
        <taxon>Anguilliformes</taxon>
        <taxon>Anguillidae</taxon>
        <taxon>Anguilla</taxon>
    </lineage>
</organism>
<protein>
    <submittedName>
        <fullName evidence="1">Uncharacterized protein</fullName>
    </submittedName>
</protein>
<reference evidence="1" key="1">
    <citation type="submission" date="2014-11" db="EMBL/GenBank/DDBJ databases">
        <authorList>
            <person name="Amaro Gonzalez C."/>
        </authorList>
    </citation>
    <scope>NUCLEOTIDE SEQUENCE</scope>
</reference>